<dbReference type="CDD" id="cd02440">
    <property type="entry name" value="AdoMet_MTases"/>
    <property type="match status" value="1"/>
</dbReference>
<feature type="active site" description="Nucleophile" evidence="14">
    <location>
        <position position="373"/>
    </location>
</feature>
<keyword evidence="9 14" id="KW-0949">S-adenosyl-L-methionine</keyword>
<dbReference type="NCBIfam" id="TIGR00563">
    <property type="entry name" value="rsmB"/>
    <property type="match status" value="1"/>
</dbReference>
<sequence>MSPRLAAARALAAVMAGKASLGSSLPRQLQDVPPRDHALVQELAFGTARWYTRLDALTRDLLNKPMKAADLDLQALLLVGLYQLLYLRVPAHAAIAATVDAATEMGKPWAKGMLNAVLRRVQREGEALLTVVDQSPSQRVSHPGWLFKRLQRAWPDQLDAITSANNLHPPLTLRINLRQTDRDNYLQQLQAAGIAASACRYSAVGIQLAQACDVQQLPGFADGLVSVQDEAAQLAAPLLELQPGQRVLDACCAPGGKTCQILEQQPALHEVVALDLEPARLTRVAENLERLHLTATLKAADARALADWWDGTPFQRILLDAPCSATGVIRRHPDIKLTRTAADIKALASLQGEMLDQLWQTLAVGGILVYATCSVLPEENTQVIEAFLARQPGARAVDFAADFGVAQLCGRQLLPQSDGHDGFYLAKLVKLSASPGRLLKETAQ</sequence>
<protein>
    <recommendedName>
        <fullName evidence="4">16S rRNA (cytosine(967)-C(5))-methyltransferase</fullName>
        <ecNumber evidence="4">2.1.1.176</ecNumber>
    </recommendedName>
    <alternativeName>
        <fullName evidence="11">16S rRNA m5C967 methyltransferase</fullName>
    </alternativeName>
    <alternativeName>
        <fullName evidence="12">rRNA (cytosine-C(5)-)-methyltransferase RsmB</fullName>
    </alternativeName>
</protein>
<keyword evidence="6" id="KW-0698">rRNA processing</keyword>
<dbReference type="InterPro" id="IPR049560">
    <property type="entry name" value="MeTrfase_RsmB-F_NOP2_cat"/>
</dbReference>
<evidence type="ECO:0000259" key="15">
    <source>
        <dbReference type="PROSITE" id="PS51686"/>
    </source>
</evidence>
<dbReference type="Proteomes" id="UP000243413">
    <property type="component" value="Chromosome I"/>
</dbReference>
<evidence type="ECO:0000256" key="3">
    <source>
        <dbReference type="ARBA" id="ARBA00007494"/>
    </source>
</evidence>
<feature type="binding site" evidence="14">
    <location>
        <position position="301"/>
    </location>
    <ligand>
        <name>S-adenosyl-L-methionine</name>
        <dbReference type="ChEBI" id="CHEBI:59789"/>
    </ligand>
</feature>
<dbReference type="NCBIfam" id="NF011494">
    <property type="entry name" value="PRK14902.1"/>
    <property type="match status" value="1"/>
</dbReference>
<dbReference type="InterPro" id="IPR054728">
    <property type="entry name" value="RsmB-like_ferredoxin"/>
</dbReference>
<comment type="subcellular location">
    <subcellularLocation>
        <location evidence="2">Cytoplasm</location>
    </subcellularLocation>
</comment>
<dbReference type="PRINTS" id="PR02008">
    <property type="entry name" value="RCMTFAMILY"/>
</dbReference>
<organism evidence="16 17">
    <name type="scientific">Halopseudomonas sabulinigri</name>
    <dbReference type="NCBI Taxonomy" id="472181"/>
    <lineage>
        <taxon>Bacteria</taxon>
        <taxon>Pseudomonadati</taxon>
        <taxon>Pseudomonadota</taxon>
        <taxon>Gammaproteobacteria</taxon>
        <taxon>Pseudomonadales</taxon>
        <taxon>Pseudomonadaceae</taxon>
        <taxon>Halopseudomonas</taxon>
    </lineage>
</organism>
<dbReference type="PROSITE" id="PS01153">
    <property type="entry name" value="NOL1_NOP2_SUN"/>
    <property type="match status" value="1"/>
</dbReference>
<evidence type="ECO:0000256" key="11">
    <source>
        <dbReference type="ARBA" id="ARBA00030399"/>
    </source>
</evidence>
<evidence type="ECO:0000313" key="17">
    <source>
        <dbReference type="Proteomes" id="UP000243413"/>
    </source>
</evidence>
<dbReference type="NCBIfam" id="NF008149">
    <property type="entry name" value="PRK10901.1"/>
    <property type="match status" value="1"/>
</dbReference>
<dbReference type="GO" id="GO:0005829">
    <property type="term" value="C:cytosol"/>
    <property type="evidence" value="ECO:0007669"/>
    <property type="project" value="TreeGrafter"/>
</dbReference>
<dbReference type="Gene3D" id="1.10.940.10">
    <property type="entry name" value="NusB-like"/>
    <property type="match status" value="1"/>
</dbReference>
<dbReference type="RefSeq" id="WP_092286936.1">
    <property type="nucleotide sequence ID" value="NZ_LT629763.1"/>
</dbReference>
<dbReference type="InterPro" id="IPR035926">
    <property type="entry name" value="NusB-like_sf"/>
</dbReference>
<dbReference type="Pfam" id="PF01189">
    <property type="entry name" value="Methyltr_RsmB-F"/>
    <property type="match status" value="1"/>
</dbReference>
<evidence type="ECO:0000256" key="7">
    <source>
        <dbReference type="ARBA" id="ARBA00022603"/>
    </source>
</evidence>
<keyword evidence="10 14" id="KW-0694">RNA-binding</keyword>
<evidence type="ECO:0000256" key="10">
    <source>
        <dbReference type="ARBA" id="ARBA00022884"/>
    </source>
</evidence>
<feature type="binding site" evidence="14">
    <location>
        <begin position="251"/>
        <end position="257"/>
    </location>
    <ligand>
        <name>S-adenosyl-L-methionine</name>
        <dbReference type="ChEBI" id="CHEBI:59789"/>
    </ligand>
</feature>
<accession>A0A1H1TYH1</accession>
<keyword evidence="8 14" id="KW-0808">Transferase</keyword>
<dbReference type="GO" id="GO:0003723">
    <property type="term" value="F:RNA binding"/>
    <property type="evidence" value="ECO:0007669"/>
    <property type="project" value="UniProtKB-UniRule"/>
</dbReference>
<dbReference type="InterPro" id="IPR004573">
    <property type="entry name" value="rRNA_ssu_MeTfrase_B"/>
</dbReference>
<dbReference type="InterPro" id="IPR018314">
    <property type="entry name" value="RsmB/NOL1/NOP2-like_CS"/>
</dbReference>
<evidence type="ECO:0000256" key="14">
    <source>
        <dbReference type="PROSITE-ProRule" id="PRU01023"/>
    </source>
</evidence>
<evidence type="ECO:0000256" key="9">
    <source>
        <dbReference type="ARBA" id="ARBA00022691"/>
    </source>
</evidence>
<evidence type="ECO:0000256" key="13">
    <source>
        <dbReference type="ARBA" id="ARBA00047283"/>
    </source>
</evidence>
<evidence type="ECO:0000256" key="4">
    <source>
        <dbReference type="ARBA" id="ARBA00012140"/>
    </source>
</evidence>
<comment type="function">
    <text evidence="1">Specifically methylates the cytosine at position 967 (m5C967) of 16S rRNA.</text>
</comment>
<dbReference type="InterPro" id="IPR006027">
    <property type="entry name" value="NusB_RsmB_TIM44"/>
</dbReference>
<dbReference type="Pfam" id="PF22458">
    <property type="entry name" value="RsmF-B_ferredox"/>
    <property type="match status" value="1"/>
</dbReference>
<dbReference type="Gene3D" id="3.30.70.1170">
    <property type="entry name" value="Sun protein, domain 3"/>
    <property type="match status" value="1"/>
</dbReference>
<dbReference type="AlphaFoldDB" id="A0A1H1TYH1"/>
<evidence type="ECO:0000256" key="6">
    <source>
        <dbReference type="ARBA" id="ARBA00022552"/>
    </source>
</evidence>
<reference evidence="17" key="1">
    <citation type="submission" date="2016-10" db="EMBL/GenBank/DDBJ databases">
        <authorList>
            <person name="Varghese N."/>
            <person name="Submissions S."/>
        </authorList>
    </citation>
    <scope>NUCLEOTIDE SEQUENCE [LARGE SCALE GENOMIC DNA]</scope>
    <source>
        <strain evidence="17">JCM 14963</strain>
    </source>
</reference>
<evidence type="ECO:0000313" key="16">
    <source>
        <dbReference type="EMBL" id="SDS65305.1"/>
    </source>
</evidence>
<dbReference type="GO" id="GO:0006355">
    <property type="term" value="P:regulation of DNA-templated transcription"/>
    <property type="evidence" value="ECO:0007669"/>
    <property type="project" value="InterPro"/>
</dbReference>
<dbReference type="InterPro" id="IPR001678">
    <property type="entry name" value="MeTrfase_RsmB-F_NOP2_dom"/>
</dbReference>
<keyword evidence="5" id="KW-0963">Cytoplasm</keyword>
<comment type="catalytic activity">
    <reaction evidence="13">
        <text>cytidine(967) in 16S rRNA + S-adenosyl-L-methionine = 5-methylcytidine(967) in 16S rRNA + S-adenosyl-L-homocysteine + H(+)</text>
        <dbReference type="Rhea" id="RHEA:42748"/>
        <dbReference type="Rhea" id="RHEA-COMP:10219"/>
        <dbReference type="Rhea" id="RHEA-COMP:10220"/>
        <dbReference type="ChEBI" id="CHEBI:15378"/>
        <dbReference type="ChEBI" id="CHEBI:57856"/>
        <dbReference type="ChEBI" id="CHEBI:59789"/>
        <dbReference type="ChEBI" id="CHEBI:74483"/>
        <dbReference type="ChEBI" id="CHEBI:82748"/>
        <dbReference type="EC" id="2.1.1.176"/>
    </reaction>
</comment>
<evidence type="ECO:0000256" key="1">
    <source>
        <dbReference type="ARBA" id="ARBA00002724"/>
    </source>
</evidence>
<comment type="similarity">
    <text evidence="3 14">Belongs to the class I-like SAM-binding methyltransferase superfamily. RsmB/NOP family.</text>
</comment>
<dbReference type="Gene3D" id="3.40.50.150">
    <property type="entry name" value="Vaccinia Virus protein VP39"/>
    <property type="match status" value="1"/>
</dbReference>
<proteinExistence type="inferred from homology"/>
<dbReference type="EC" id="2.1.1.176" evidence="4"/>
<dbReference type="PROSITE" id="PS51686">
    <property type="entry name" value="SAM_MT_RSMB_NOP"/>
    <property type="match status" value="1"/>
</dbReference>
<dbReference type="InterPro" id="IPR023267">
    <property type="entry name" value="RCMT"/>
</dbReference>
<dbReference type="GO" id="GO:0009383">
    <property type="term" value="F:rRNA (cytosine-C5-)-methyltransferase activity"/>
    <property type="evidence" value="ECO:0007669"/>
    <property type="project" value="TreeGrafter"/>
</dbReference>
<feature type="binding site" evidence="14">
    <location>
        <position position="320"/>
    </location>
    <ligand>
        <name>S-adenosyl-L-methionine</name>
        <dbReference type="ChEBI" id="CHEBI:59789"/>
    </ligand>
</feature>
<dbReference type="SUPFAM" id="SSF48013">
    <property type="entry name" value="NusB-like"/>
    <property type="match status" value="1"/>
</dbReference>
<dbReference type="PANTHER" id="PTHR22807:SF61">
    <property type="entry name" value="NOL1_NOP2_SUN FAMILY PROTEIN _ ANTITERMINATION NUSB DOMAIN-CONTAINING PROTEIN"/>
    <property type="match status" value="1"/>
</dbReference>
<dbReference type="Gene3D" id="1.10.287.730">
    <property type="entry name" value="Helix hairpin bin"/>
    <property type="match status" value="1"/>
</dbReference>
<dbReference type="SUPFAM" id="SSF53335">
    <property type="entry name" value="S-adenosyl-L-methionine-dependent methyltransferases"/>
    <property type="match status" value="1"/>
</dbReference>
<evidence type="ECO:0000256" key="12">
    <source>
        <dbReference type="ARBA" id="ARBA00031088"/>
    </source>
</evidence>
<evidence type="ECO:0000256" key="8">
    <source>
        <dbReference type="ARBA" id="ARBA00022679"/>
    </source>
</evidence>
<dbReference type="PANTHER" id="PTHR22807">
    <property type="entry name" value="NOP2 YEAST -RELATED NOL1/NOP2/FMU SUN DOMAIN-CONTAINING"/>
    <property type="match status" value="1"/>
</dbReference>
<keyword evidence="7 14" id="KW-0489">Methyltransferase</keyword>
<dbReference type="EMBL" id="LT629763">
    <property type="protein sequence ID" value="SDS65305.1"/>
    <property type="molecule type" value="Genomic_DNA"/>
</dbReference>
<gene>
    <name evidence="16" type="ORF">SAMN05216271_2398</name>
</gene>
<dbReference type="GO" id="GO:0070475">
    <property type="term" value="P:rRNA base methylation"/>
    <property type="evidence" value="ECO:0007669"/>
    <property type="project" value="TreeGrafter"/>
</dbReference>
<dbReference type="OrthoDB" id="9810297at2"/>
<evidence type="ECO:0000256" key="2">
    <source>
        <dbReference type="ARBA" id="ARBA00004496"/>
    </source>
</evidence>
<name>A0A1H1TYH1_9GAMM</name>
<dbReference type="FunFam" id="3.40.50.150:FF:000022">
    <property type="entry name" value="Ribosomal RNA small subunit methyltransferase B"/>
    <property type="match status" value="1"/>
</dbReference>
<feature type="binding site" evidence="14">
    <location>
        <position position="275"/>
    </location>
    <ligand>
        <name>S-adenosyl-L-methionine</name>
        <dbReference type="ChEBI" id="CHEBI:59789"/>
    </ligand>
</feature>
<dbReference type="InterPro" id="IPR029063">
    <property type="entry name" value="SAM-dependent_MTases_sf"/>
</dbReference>
<evidence type="ECO:0000256" key="5">
    <source>
        <dbReference type="ARBA" id="ARBA00022490"/>
    </source>
</evidence>
<feature type="domain" description="SAM-dependent MTase RsmB/NOP-type" evidence="15">
    <location>
        <begin position="161"/>
        <end position="431"/>
    </location>
</feature>
<dbReference type="STRING" id="472181.SAMN05216271_2398"/>
<dbReference type="Pfam" id="PF01029">
    <property type="entry name" value="NusB"/>
    <property type="match status" value="1"/>
</dbReference>